<dbReference type="EMBL" id="QSCO01000025">
    <property type="protein sequence ID" value="RGY04366.1"/>
    <property type="molecule type" value="Genomic_DNA"/>
</dbReference>
<evidence type="ECO:0000313" key="3">
    <source>
        <dbReference type="Proteomes" id="UP000284434"/>
    </source>
</evidence>
<sequence>MELYISIIGAIVAIIVSVLGAILANKNTIILQTRKLKEEHYIAYIEALHNYAASDINDKDALKNYVYMRDKLLLIANEKVIIKLLEFEDKGVGKTTDLHNKYLTELLKAIRKDLKLGYKSLPILCLKK</sequence>
<keyword evidence="1" id="KW-1133">Transmembrane helix</keyword>
<organism evidence="2 3">
    <name type="scientific">Odoribacter splanchnicus</name>
    <dbReference type="NCBI Taxonomy" id="28118"/>
    <lineage>
        <taxon>Bacteria</taxon>
        <taxon>Pseudomonadati</taxon>
        <taxon>Bacteroidota</taxon>
        <taxon>Bacteroidia</taxon>
        <taxon>Bacteroidales</taxon>
        <taxon>Odoribacteraceae</taxon>
        <taxon>Odoribacter</taxon>
    </lineage>
</organism>
<evidence type="ECO:0000256" key="1">
    <source>
        <dbReference type="SAM" id="Phobius"/>
    </source>
</evidence>
<proteinExistence type="predicted"/>
<feature type="transmembrane region" description="Helical" evidence="1">
    <location>
        <begin position="6"/>
        <end position="25"/>
    </location>
</feature>
<evidence type="ECO:0000313" key="2">
    <source>
        <dbReference type="EMBL" id="RGY04366.1"/>
    </source>
</evidence>
<protein>
    <submittedName>
        <fullName evidence="2">Uncharacterized protein</fullName>
    </submittedName>
</protein>
<dbReference type="RefSeq" id="WP_118104695.1">
    <property type="nucleotide sequence ID" value="NZ_BAABYK010000001.1"/>
</dbReference>
<reference evidence="2 3" key="1">
    <citation type="submission" date="2018-08" db="EMBL/GenBank/DDBJ databases">
        <title>A genome reference for cultivated species of the human gut microbiota.</title>
        <authorList>
            <person name="Zou Y."/>
            <person name="Xue W."/>
            <person name="Luo G."/>
        </authorList>
    </citation>
    <scope>NUCLEOTIDE SEQUENCE [LARGE SCALE GENOMIC DNA]</scope>
    <source>
        <strain evidence="2 3">OF03-11</strain>
    </source>
</reference>
<accession>A0A413I8F4</accession>
<comment type="caution">
    <text evidence="2">The sequence shown here is derived from an EMBL/GenBank/DDBJ whole genome shotgun (WGS) entry which is preliminary data.</text>
</comment>
<dbReference type="Proteomes" id="UP000284434">
    <property type="component" value="Unassembled WGS sequence"/>
</dbReference>
<dbReference type="AlphaFoldDB" id="A0A413I8F4"/>
<keyword evidence="1" id="KW-0472">Membrane</keyword>
<name>A0A413I8F4_9BACT</name>
<keyword evidence="1" id="KW-0812">Transmembrane</keyword>
<gene>
    <name evidence="2" type="ORF">DXA53_15785</name>
</gene>